<comment type="caution">
    <text evidence="2">The sequence shown here is derived from an EMBL/GenBank/DDBJ whole genome shotgun (WGS) entry which is preliminary data.</text>
</comment>
<keyword evidence="3" id="KW-1185">Reference proteome</keyword>
<protein>
    <recommendedName>
        <fullName evidence="4">Hydrophobic protein</fullName>
    </recommendedName>
</protein>
<dbReference type="InterPro" id="IPR031614">
    <property type="entry name" value="Holin_9"/>
</dbReference>
<evidence type="ECO:0000313" key="2">
    <source>
        <dbReference type="EMBL" id="ORV03242.1"/>
    </source>
</evidence>
<dbReference type="Pfam" id="PF16936">
    <property type="entry name" value="Holin_9"/>
    <property type="match status" value="1"/>
</dbReference>
<organism evidence="2 3">
    <name type="scientific">Mycolicibacterium fallax</name>
    <name type="common">Mycobacterium fallax</name>
    <dbReference type="NCBI Taxonomy" id="1793"/>
    <lineage>
        <taxon>Bacteria</taxon>
        <taxon>Bacillati</taxon>
        <taxon>Actinomycetota</taxon>
        <taxon>Actinomycetes</taxon>
        <taxon>Mycobacteriales</taxon>
        <taxon>Mycobacteriaceae</taxon>
        <taxon>Mycolicibacterium</taxon>
    </lineage>
</organism>
<keyword evidence="1" id="KW-0812">Transmembrane</keyword>
<proteinExistence type="predicted"/>
<keyword evidence="1" id="KW-0472">Membrane</keyword>
<sequence length="93" mass="9276">MIPLPRAPILTAVMLLGLAAGVLAGVLGAVLVESPVRPDLVMGLVLGVPSVLGVLTVLVAGRRWVTATGAFLVSVAPGWFAVLVLAQVVNGAG</sequence>
<dbReference type="AlphaFoldDB" id="A0A1X1RD32"/>
<gene>
    <name evidence="2" type="ORF">AWC04_11205</name>
</gene>
<dbReference type="Proteomes" id="UP000193484">
    <property type="component" value="Unassembled WGS sequence"/>
</dbReference>
<dbReference type="EMBL" id="LQOJ01000039">
    <property type="protein sequence ID" value="ORV03242.1"/>
    <property type="molecule type" value="Genomic_DNA"/>
</dbReference>
<accession>A0A1X1RD32</accession>
<dbReference type="OrthoDB" id="4764075at2"/>
<feature type="transmembrane region" description="Helical" evidence="1">
    <location>
        <begin position="40"/>
        <end position="60"/>
    </location>
</feature>
<reference evidence="2 3" key="1">
    <citation type="submission" date="2016-01" db="EMBL/GenBank/DDBJ databases">
        <title>The new phylogeny of the genus Mycobacterium.</title>
        <authorList>
            <person name="Tarcisio F."/>
            <person name="Conor M."/>
            <person name="Antonella G."/>
            <person name="Elisabetta G."/>
            <person name="Giulia F.S."/>
            <person name="Sara T."/>
            <person name="Anna F."/>
            <person name="Clotilde B."/>
            <person name="Roberto B."/>
            <person name="Veronica D.S."/>
            <person name="Fabio R."/>
            <person name="Monica P."/>
            <person name="Olivier J."/>
            <person name="Enrico T."/>
            <person name="Nicola S."/>
        </authorList>
    </citation>
    <scope>NUCLEOTIDE SEQUENCE [LARGE SCALE GENOMIC DNA]</scope>
    <source>
        <strain evidence="2 3">DSM 44179</strain>
    </source>
</reference>
<evidence type="ECO:0000256" key="1">
    <source>
        <dbReference type="SAM" id="Phobius"/>
    </source>
</evidence>
<feature type="transmembrane region" description="Helical" evidence="1">
    <location>
        <begin position="67"/>
        <end position="89"/>
    </location>
</feature>
<evidence type="ECO:0000313" key="3">
    <source>
        <dbReference type="Proteomes" id="UP000193484"/>
    </source>
</evidence>
<dbReference type="STRING" id="1793.AWC04_11205"/>
<name>A0A1X1RD32_MYCFA</name>
<evidence type="ECO:0008006" key="4">
    <source>
        <dbReference type="Google" id="ProtNLM"/>
    </source>
</evidence>
<keyword evidence="1" id="KW-1133">Transmembrane helix</keyword>
<dbReference type="RefSeq" id="WP_085096209.1">
    <property type="nucleotide sequence ID" value="NZ_AP022603.1"/>
</dbReference>